<dbReference type="SUPFAM" id="SSF46689">
    <property type="entry name" value="Homeodomain-like"/>
    <property type="match status" value="1"/>
</dbReference>
<dbReference type="AlphaFoldDB" id="A0AAV5GX11"/>
<organism evidence="6 7">
    <name type="scientific">Rhodotorula paludigena</name>
    <dbReference type="NCBI Taxonomy" id="86838"/>
    <lineage>
        <taxon>Eukaryota</taxon>
        <taxon>Fungi</taxon>
        <taxon>Dikarya</taxon>
        <taxon>Basidiomycota</taxon>
        <taxon>Pucciniomycotina</taxon>
        <taxon>Microbotryomycetes</taxon>
        <taxon>Sporidiobolales</taxon>
        <taxon>Sporidiobolaceae</taxon>
        <taxon>Rhodotorula</taxon>
    </lineage>
</organism>
<dbReference type="InterPro" id="IPR013087">
    <property type="entry name" value="Znf_C2H2_type"/>
</dbReference>
<feature type="compositionally biased region" description="Low complexity" evidence="2">
    <location>
        <begin position="696"/>
        <end position="707"/>
    </location>
</feature>
<evidence type="ECO:0000259" key="3">
    <source>
        <dbReference type="PROSITE" id="PS50090"/>
    </source>
</evidence>
<dbReference type="PROSITE" id="PS00028">
    <property type="entry name" value="ZINC_FINGER_C2H2_1"/>
    <property type="match status" value="1"/>
</dbReference>
<dbReference type="Pfam" id="PF00249">
    <property type="entry name" value="Myb_DNA-binding"/>
    <property type="match status" value="1"/>
</dbReference>
<feature type="compositionally biased region" description="Low complexity" evidence="2">
    <location>
        <begin position="773"/>
        <end position="786"/>
    </location>
</feature>
<feature type="compositionally biased region" description="Low complexity" evidence="2">
    <location>
        <begin position="103"/>
        <end position="133"/>
    </location>
</feature>
<keyword evidence="1" id="KW-0863">Zinc-finger</keyword>
<feature type="domain" description="C2H2-type" evidence="4">
    <location>
        <begin position="493"/>
        <end position="511"/>
    </location>
</feature>
<dbReference type="SMART" id="SM00717">
    <property type="entry name" value="SANT"/>
    <property type="match status" value="1"/>
</dbReference>
<dbReference type="Pfam" id="PF00096">
    <property type="entry name" value="zf-C2H2"/>
    <property type="match status" value="2"/>
</dbReference>
<dbReference type="InterPro" id="IPR001005">
    <property type="entry name" value="SANT/Myb"/>
</dbReference>
<keyword evidence="1" id="KW-0479">Metal-binding</keyword>
<keyword evidence="1" id="KW-0862">Zinc</keyword>
<keyword evidence="7" id="KW-1185">Reference proteome</keyword>
<dbReference type="InterPro" id="IPR017930">
    <property type="entry name" value="Myb_dom"/>
</dbReference>
<sequence length="874" mass="88387">MDGIPVSSAPSDASHAAHPADFLFAHSHHQDHHHHDGDHDQEEQDVHAMLQDALRAYEDNVDPANAAAAAAGHDEQHLRDHGDDTAETDHLALVRAAAMGGAAPATAQTDSTGYGAATAEGAAPSTSATGPPLDGAPPPAAASAVDQDAAADAPTYVDAPAQRPGRGPGSRARWTPQEDQTLVDLVRIDPPLTWTEIGKRMGRPGTGCGMRWYKFLRDKVAAQDEAAGVQTTEGASTGEDAIQEQSEGQTEGAQQLEPSSEMVVGGSGANAAVAAEGGSSSNANGSQTGESASPDPSAPGTSSSAQRRGTRKTITNVQTGRIVDLPYVPPSQLPPALPPSASLPGHPYPRPEGKVHSNAGKGYLPLSAMVAQPPIPFAKNTVLRGRRTKAADVPPPPADAATASDASAVAAAATTTDGASSQSPMAGAASDDAVAAAAAARPKKGKGAKGGLSKAGTSVHKCPAENCEAAFKRSEHLRRHYKSVHRGEKLAGCGKSFSRKDNLQQHQAMVHYVRALYTYPDGNTTTDPPEAGDPSAANVTVTFEQVDIQRTPRGAARKAAGGRSKSKQVAATVAGAKPEDEGGAAEQGDALASENGAEHSQQDGSVQQGAASSSRAGALPPLFGTAAAAYSTAPSASMSPHGAGARDTSLAPSSGAASVDGNHNGGGVAAGGAGTQLGDLYAPDGPGSRGQKRARSAASGSGAGAVAADEDDGEGHGAGAIDKRLRLTGLDLDAHGVDHLDPALQVLAAQAQQHPQGHAAHVLAQAQAALLSQHQHHLQQQQQQQQGAGGAGEPARSITPSQGAFNAQPQLINALAKQLQLQQQQHQQQQDGAAGGDMLVDAPLDHLADGLYVPGLAAYLSENGRVGGADGGPA</sequence>
<evidence type="ECO:0000256" key="2">
    <source>
        <dbReference type="SAM" id="MobiDB-lite"/>
    </source>
</evidence>
<feature type="region of interest" description="Disordered" evidence="2">
    <location>
        <begin position="226"/>
        <end position="353"/>
    </location>
</feature>
<protein>
    <submittedName>
        <fullName evidence="6">Uncharacterized protein</fullName>
    </submittedName>
</protein>
<feature type="compositionally biased region" description="Low complexity" evidence="2">
    <location>
        <begin position="602"/>
        <end position="617"/>
    </location>
</feature>
<evidence type="ECO:0000313" key="7">
    <source>
        <dbReference type="Proteomes" id="UP001342314"/>
    </source>
</evidence>
<feature type="domain" description="C2H2-type" evidence="4">
    <location>
        <begin position="460"/>
        <end position="490"/>
    </location>
</feature>
<feature type="compositionally biased region" description="Pro residues" evidence="2">
    <location>
        <begin position="327"/>
        <end position="338"/>
    </location>
</feature>
<name>A0AAV5GX11_9BASI</name>
<dbReference type="Proteomes" id="UP001342314">
    <property type="component" value="Unassembled WGS sequence"/>
</dbReference>
<dbReference type="Gene3D" id="1.10.10.60">
    <property type="entry name" value="Homeodomain-like"/>
    <property type="match status" value="1"/>
</dbReference>
<feature type="compositionally biased region" description="Gly residues" evidence="2">
    <location>
        <begin position="663"/>
        <end position="675"/>
    </location>
</feature>
<accession>A0AAV5GX11</accession>
<dbReference type="InterPro" id="IPR009057">
    <property type="entry name" value="Homeodomain-like_sf"/>
</dbReference>
<dbReference type="InterPro" id="IPR036236">
    <property type="entry name" value="Znf_C2H2_sf"/>
</dbReference>
<dbReference type="Gene3D" id="3.30.160.60">
    <property type="entry name" value="Classic Zinc Finger"/>
    <property type="match status" value="2"/>
</dbReference>
<evidence type="ECO:0000259" key="5">
    <source>
        <dbReference type="PROSITE" id="PS51294"/>
    </source>
</evidence>
<feature type="region of interest" description="Disordered" evidence="2">
    <location>
        <begin position="543"/>
        <end position="617"/>
    </location>
</feature>
<feature type="region of interest" description="Disordered" evidence="2">
    <location>
        <begin position="386"/>
        <end position="405"/>
    </location>
</feature>
<dbReference type="PROSITE" id="PS50090">
    <property type="entry name" value="MYB_LIKE"/>
    <property type="match status" value="1"/>
</dbReference>
<dbReference type="PROSITE" id="PS50157">
    <property type="entry name" value="ZINC_FINGER_C2H2_2"/>
    <property type="match status" value="2"/>
</dbReference>
<dbReference type="SMART" id="SM00355">
    <property type="entry name" value="ZnF_C2H2"/>
    <property type="match status" value="2"/>
</dbReference>
<feature type="region of interest" description="Disordered" evidence="2">
    <location>
        <begin position="773"/>
        <end position="802"/>
    </location>
</feature>
<feature type="compositionally biased region" description="Low complexity" evidence="2">
    <location>
        <begin position="269"/>
        <end position="286"/>
    </location>
</feature>
<feature type="compositionally biased region" description="Polar residues" evidence="2">
    <location>
        <begin position="299"/>
        <end position="319"/>
    </location>
</feature>
<feature type="region of interest" description="Disordered" evidence="2">
    <location>
        <begin position="633"/>
        <end position="717"/>
    </location>
</feature>
<gene>
    <name evidence="6" type="ORF">Rhopal_007083-T1</name>
</gene>
<evidence type="ECO:0000259" key="4">
    <source>
        <dbReference type="PROSITE" id="PS50157"/>
    </source>
</evidence>
<feature type="compositionally biased region" description="Low complexity" evidence="2">
    <location>
        <begin position="141"/>
        <end position="154"/>
    </location>
</feature>
<feature type="domain" description="HTH myb-type" evidence="5">
    <location>
        <begin position="171"/>
        <end position="220"/>
    </location>
</feature>
<feature type="region of interest" description="Disordered" evidence="2">
    <location>
        <begin position="103"/>
        <end position="179"/>
    </location>
</feature>
<feature type="compositionally biased region" description="Low complexity" evidence="2">
    <location>
        <begin position="553"/>
        <end position="563"/>
    </location>
</feature>
<comment type="caution">
    <text evidence="6">The sequence shown here is derived from an EMBL/GenBank/DDBJ whole genome shotgun (WGS) entry which is preliminary data.</text>
</comment>
<dbReference type="GO" id="GO:0008270">
    <property type="term" value="F:zinc ion binding"/>
    <property type="evidence" value="ECO:0007669"/>
    <property type="project" value="UniProtKB-KW"/>
</dbReference>
<proteinExistence type="predicted"/>
<dbReference type="CDD" id="cd00167">
    <property type="entry name" value="SANT"/>
    <property type="match status" value="1"/>
</dbReference>
<feature type="compositionally biased region" description="Polar residues" evidence="2">
    <location>
        <begin position="243"/>
        <end position="258"/>
    </location>
</feature>
<dbReference type="EMBL" id="BQKY01000016">
    <property type="protein sequence ID" value="GJN94020.1"/>
    <property type="molecule type" value="Genomic_DNA"/>
</dbReference>
<dbReference type="PROSITE" id="PS51294">
    <property type="entry name" value="HTH_MYB"/>
    <property type="match status" value="1"/>
</dbReference>
<reference evidence="6 7" key="1">
    <citation type="submission" date="2021-12" db="EMBL/GenBank/DDBJ databases">
        <title>High titer production of polyol ester of fatty acids by Rhodotorula paludigena BS15 towards product separation-free biomass refinery.</title>
        <authorList>
            <person name="Mano J."/>
            <person name="Ono H."/>
            <person name="Tanaka T."/>
            <person name="Naito K."/>
            <person name="Sushida H."/>
            <person name="Ike M."/>
            <person name="Tokuyasu K."/>
            <person name="Kitaoka M."/>
        </authorList>
    </citation>
    <scope>NUCLEOTIDE SEQUENCE [LARGE SCALE GENOMIC DNA]</scope>
    <source>
        <strain evidence="6 7">BS15</strain>
    </source>
</reference>
<dbReference type="SUPFAM" id="SSF57667">
    <property type="entry name" value="beta-beta-alpha zinc fingers"/>
    <property type="match status" value="1"/>
</dbReference>
<evidence type="ECO:0000313" key="6">
    <source>
        <dbReference type="EMBL" id="GJN94020.1"/>
    </source>
</evidence>
<evidence type="ECO:0000256" key="1">
    <source>
        <dbReference type="PROSITE-ProRule" id="PRU00042"/>
    </source>
</evidence>
<feature type="domain" description="Myb-like" evidence="3">
    <location>
        <begin position="166"/>
        <end position="216"/>
    </location>
</feature>